<dbReference type="EMBL" id="BAAAKW010000021">
    <property type="protein sequence ID" value="GAA1213937.1"/>
    <property type="molecule type" value="Genomic_DNA"/>
</dbReference>
<dbReference type="CDD" id="cd16917">
    <property type="entry name" value="HATPase_UhpB-NarQ-NarX-like"/>
    <property type="match status" value="1"/>
</dbReference>
<feature type="transmembrane region" description="Helical" evidence="9">
    <location>
        <begin position="33"/>
        <end position="51"/>
    </location>
</feature>
<dbReference type="EC" id="2.7.13.3" evidence="2"/>
<evidence type="ECO:0000256" key="3">
    <source>
        <dbReference type="ARBA" id="ARBA00022553"/>
    </source>
</evidence>
<sequence length="383" mass="40008">MGYFRWMSIAVVVTVAVMTVLVVGSGAPPANQWGAGVALGVLVVAWFTLGIRAGRSTVAAVLFVGILAVTLGVGVALMPTMATLQAIAYPLVWTIIDRTRNAIIGNIVVAVAVGVGFVIFLGTSPEAIAETIAIVGLSLIFSLALGLWITQISHLSEQRQTLLTELHATRDELAAVSRDAGVASERERLAREIHDTIAQDLTGLVLVAQRARRELDTNNAAAAAEQLELIEESARAALAETRAMVAASAPVGLTSDGISAALERLAERYSRETHVSVTVNAAGLPTIARETEVVVLRCAQEALANIRKHAEASHATIEVTAVEGAVSILVTDDGEGFDTEKARTGFGLEGMSERLALVSGQLTIDSSRAGTILHATIPLGATA</sequence>
<dbReference type="Gene3D" id="3.30.565.10">
    <property type="entry name" value="Histidine kinase-like ATPase, C-terminal domain"/>
    <property type="match status" value="1"/>
</dbReference>
<evidence type="ECO:0000256" key="8">
    <source>
        <dbReference type="ARBA" id="ARBA00023012"/>
    </source>
</evidence>
<dbReference type="PANTHER" id="PTHR24421:SF10">
    <property type="entry name" value="NITRATE_NITRITE SENSOR PROTEIN NARQ"/>
    <property type="match status" value="1"/>
</dbReference>
<keyword evidence="4" id="KW-0808">Transferase</keyword>
<dbReference type="PIRSF" id="PIRSF037434">
    <property type="entry name" value="STHK_ChrS"/>
    <property type="match status" value="1"/>
</dbReference>
<dbReference type="GO" id="GO:0016301">
    <property type="term" value="F:kinase activity"/>
    <property type="evidence" value="ECO:0007669"/>
    <property type="project" value="UniProtKB-KW"/>
</dbReference>
<feature type="transmembrane region" description="Helical" evidence="9">
    <location>
        <begin position="7"/>
        <end position="27"/>
    </location>
</feature>
<dbReference type="InterPro" id="IPR011712">
    <property type="entry name" value="Sig_transdc_His_kin_sub3_dim/P"/>
</dbReference>
<evidence type="ECO:0000256" key="6">
    <source>
        <dbReference type="ARBA" id="ARBA00022777"/>
    </source>
</evidence>
<evidence type="ECO:0000256" key="5">
    <source>
        <dbReference type="ARBA" id="ARBA00022741"/>
    </source>
</evidence>
<dbReference type="SUPFAM" id="SSF55874">
    <property type="entry name" value="ATPase domain of HSP90 chaperone/DNA topoisomerase II/histidine kinase"/>
    <property type="match status" value="1"/>
</dbReference>
<evidence type="ECO:0000256" key="1">
    <source>
        <dbReference type="ARBA" id="ARBA00000085"/>
    </source>
</evidence>
<feature type="transmembrane region" description="Helical" evidence="9">
    <location>
        <begin position="102"/>
        <end position="121"/>
    </location>
</feature>
<organism evidence="11 12">
    <name type="scientific">Rhodoglobus aureus</name>
    <dbReference type="NCBI Taxonomy" id="191497"/>
    <lineage>
        <taxon>Bacteria</taxon>
        <taxon>Bacillati</taxon>
        <taxon>Actinomycetota</taxon>
        <taxon>Actinomycetes</taxon>
        <taxon>Micrococcales</taxon>
        <taxon>Microbacteriaceae</taxon>
        <taxon>Rhodoglobus</taxon>
    </lineage>
</organism>
<keyword evidence="8" id="KW-0902">Two-component regulatory system</keyword>
<protein>
    <recommendedName>
        <fullName evidence="2">histidine kinase</fullName>
        <ecNumber evidence="2">2.7.13.3</ecNumber>
    </recommendedName>
</protein>
<keyword evidence="12" id="KW-1185">Reference proteome</keyword>
<gene>
    <name evidence="11" type="ORF">GCM10009655_11540</name>
</gene>
<reference evidence="11 12" key="1">
    <citation type="journal article" date="2019" name="Int. J. Syst. Evol. Microbiol.">
        <title>The Global Catalogue of Microorganisms (GCM) 10K type strain sequencing project: providing services to taxonomists for standard genome sequencing and annotation.</title>
        <authorList>
            <consortium name="The Broad Institute Genomics Platform"/>
            <consortium name="The Broad Institute Genome Sequencing Center for Infectious Disease"/>
            <person name="Wu L."/>
            <person name="Ma J."/>
        </authorList>
    </citation>
    <scope>NUCLEOTIDE SEQUENCE [LARGE SCALE GENOMIC DNA]</scope>
    <source>
        <strain evidence="11 12">JCM 12762</strain>
    </source>
</reference>
<keyword evidence="3" id="KW-0597">Phosphoprotein</keyword>
<dbReference type="RefSeq" id="WP_343924030.1">
    <property type="nucleotide sequence ID" value="NZ_BAAAKW010000021.1"/>
</dbReference>
<keyword evidence="6 11" id="KW-0418">Kinase</keyword>
<dbReference type="Proteomes" id="UP001500943">
    <property type="component" value="Unassembled WGS sequence"/>
</dbReference>
<accession>A0ABN1VJG7</accession>
<feature type="transmembrane region" description="Helical" evidence="9">
    <location>
        <begin position="128"/>
        <end position="149"/>
    </location>
</feature>
<evidence type="ECO:0000256" key="9">
    <source>
        <dbReference type="SAM" id="Phobius"/>
    </source>
</evidence>
<dbReference type="InterPro" id="IPR017205">
    <property type="entry name" value="Sig_transdc_His_kinase_ChrS"/>
</dbReference>
<dbReference type="InterPro" id="IPR036890">
    <property type="entry name" value="HATPase_C_sf"/>
</dbReference>
<comment type="caution">
    <text evidence="11">The sequence shown here is derived from an EMBL/GenBank/DDBJ whole genome shotgun (WGS) entry which is preliminary data.</text>
</comment>
<keyword evidence="9" id="KW-1133">Transmembrane helix</keyword>
<evidence type="ECO:0000259" key="10">
    <source>
        <dbReference type="SMART" id="SM00387"/>
    </source>
</evidence>
<feature type="transmembrane region" description="Helical" evidence="9">
    <location>
        <begin position="58"/>
        <end position="82"/>
    </location>
</feature>
<comment type="catalytic activity">
    <reaction evidence="1">
        <text>ATP + protein L-histidine = ADP + protein N-phospho-L-histidine.</text>
        <dbReference type="EC" id="2.7.13.3"/>
    </reaction>
</comment>
<keyword evidence="9" id="KW-0472">Membrane</keyword>
<feature type="domain" description="Histidine kinase/HSP90-like ATPase" evidence="10">
    <location>
        <begin position="290"/>
        <end position="381"/>
    </location>
</feature>
<dbReference type="PANTHER" id="PTHR24421">
    <property type="entry name" value="NITRATE/NITRITE SENSOR PROTEIN NARX-RELATED"/>
    <property type="match status" value="1"/>
</dbReference>
<dbReference type="Pfam" id="PF07730">
    <property type="entry name" value="HisKA_3"/>
    <property type="match status" value="1"/>
</dbReference>
<evidence type="ECO:0000256" key="4">
    <source>
        <dbReference type="ARBA" id="ARBA00022679"/>
    </source>
</evidence>
<proteinExistence type="predicted"/>
<evidence type="ECO:0000256" key="2">
    <source>
        <dbReference type="ARBA" id="ARBA00012438"/>
    </source>
</evidence>
<dbReference type="Gene3D" id="1.20.5.1930">
    <property type="match status" value="1"/>
</dbReference>
<evidence type="ECO:0000313" key="11">
    <source>
        <dbReference type="EMBL" id="GAA1213937.1"/>
    </source>
</evidence>
<evidence type="ECO:0000256" key="7">
    <source>
        <dbReference type="ARBA" id="ARBA00022840"/>
    </source>
</evidence>
<dbReference type="InterPro" id="IPR003594">
    <property type="entry name" value="HATPase_dom"/>
</dbReference>
<dbReference type="Pfam" id="PF02518">
    <property type="entry name" value="HATPase_c"/>
    <property type="match status" value="1"/>
</dbReference>
<dbReference type="InterPro" id="IPR050482">
    <property type="entry name" value="Sensor_HK_TwoCompSys"/>
</dbReference>
<keyword evidence="5" id="KW-0547">Nucleotide-binding</keyword>
<evidence type="ECO:0000313" key="12">
    <source>
        <dbReference type="Proteomes" id="UP001500943"/>
    </source>
</evidence>
<name>A0ABN1VJG7_9MICO</name>
<keyword evidence="7" id="KW-0067">ATP-binding</keyword>
<dbReference type="SMART" id="SM00387">
    <property type="entry name" value="HATPase_c"/>
    <property type="match status" value="1"/>
</dbReference>
<keyword evidence="9" id="KW-0812">Transmembrane</keyword>